<feature type="domain" description="Protein kinase" evidence="14">
    <location>
        <begin position="4"/>
        <end position="272"/>
    </location>
</feature>
<evidence type="ECO:0000259" key="14">
    <source>
        <dbReference type="PROSITE" id="PS50011"/>
    </source>
</evidence>
<evidence type="ECO:0000256" key="7">
    <source>
        <dbReference type="ARBA" id="ARBA00022803"/>
    </source>
</evidence>
<keyword evidence="5 12" id="KW-0547">Nucleotide-binding</keyword>
<dbReference type="Gene3D" id="1.10.510.10">
    <property type="entry name" value="Transferase(Phosphotransferase) domain 1"/>
    <property type="match status" value="1"/>
</dbReference>
<comment type="similarity">
    <text evidence="13">Belongs to the protein kinase superfamily.</text>
</comment>
<evidence type="ECO:0000256" key="1">
    <source>
        <dbReference type="ARBA" id="ARBA00012513"/>
    </source>
</evidence>
<dbReference type="GO" id="GO:0004674">
    <property type="term" value="F:protein serine/threonine kinase activity"/>
    <property type="evidence" value="ECO:0007669"/>
    <property type="project" value="UniProtKB-KW"/>
</dbReference>
<dbReference type="InterPro" id="IPR019734">
    <property type="entry name" value="TPR_rpt"/>
</dbReference>
<organism evidence="15">
    <name type="scientific">Guillardia theta</name>
    <name type="common">Cryptophyte</name>
    <name type="synonym">Cryptomonas phi</name>
    <dbReference type="NCBI Taxonomy" id="55529"/>
    <lineage>
        <taxon>Eukaryota</taxon>
        <taxon>Cryptophyceae</taxon>
        <taxon>Pyrenomonadales</taxon>
        <taxon>Geminigeraceae</taxon>
        <taxon>Guillardia</taxon>
    </lineage>
</organism>
<dbReference type="SUPFAM" id="SSF48452">
    <property type="entry name" value="TPR-like"/>
    <property type="match status" value="1"/>
</dbReference>
<evidence type="ECO:0000256" key="3">
    <source>
        <dbReference type="ARBA" id="ARBA00022679"/>
    </source>
</evidence>
<dbReference type="InterPro" id="IPR051131">
    <property type="entry name" value="NEK_Ser/Thr_kinase_NIMA"/>
</dbReference>
<dbReference type="SMART" id="SM00220">
    <property type="entry name" value="S_TKc"/>
    <property type="match status" value="1"/>
</dbReference>
<dbReference type="EC" id="2.7.11.1" evidence="1"/>
<dbReference type="EMBL" id="HBKN01041860">
    <property type="protein sequence ID" value="CAE2330217.1"/>
    <property type="molecule type" value="Transcribed_RNA"/>
</dbReference>
<dbReference type="Gene3D" id="1.25.40.10">
    <property type="entry name" value="Tetratricopeptide repeat domain"/>
    <property type="match status" value="1"/>
</dbReference>
<evidence type="ECO:0000256" key="12">
    <source>
        <dbReference type="PROSITE-ProRule" id="PRU10141"/>
    </source>
</evidence>
<dbReference type="InterPro" id="IPR008271">
    <property type="entry name" value="Ser/Thr_kinase_AS"/>
</dbReference>
<feature type="repeat" description="TPR" evidence="11">
    <location>
        <begin position="366"/>
        <end position="399"/>
    </location>
</feature>
<dbReference type="Pfam" id="PF13432">
    <property type="entry name" value="TPR_16"/>
    <property type="match status" value="1"/>
</dbReference>
<comment type="catalytic activity">
    <reaction evidence="9">
        <text>L-threonyl-[protein] + ATP = O-phospho-L-threonyl-[protein] + ADP + H(+)</text>
        <dbReference type="Rhea" id="RHEA:46608"/>
        <dbReference type="Rhea" id="RHEA-COMP:11060"/>
        <dbReference type="Rhea" id="RHEA-COMP:11605"/>
        <dbReference type="ChEBI" id="CHEBI:15378"/>
        <dbReference type="ChEBI" id="CHEBI:30013"/>
        <dbReference type="ChEBI" id="CHEBI:30616"/>
        <dbReference type="ChEBI" id="CHEBI:61977"/>
        <dbReference type="ChEBI" id="CHEBI:456216"/>
        <dbReference type="EC" id="2.7.11.1"/>
    </reaction>
</comment>
<protein>
    <recommendedName>
        <fullName evidence="1">non-specific serine/threonine protein kinase</fullName>
        <ecNumber evidence="1">2.7.11.1</ecNumber>
    </recommendedName>
</protein>
<dbReference type="OMA" id="ENGRKGQ"/>
<keyword evidence="8 12" id="KW-0067">ATP-binding</keyword>
<keyword evidence="4" id="KW-0677">Repeat</keyword>
<keyword evidence="7 11" id="KW-0802">TPR repeat</keyword>
<dbReference type="Gene3D" id="3.30.200.20">
    <property type="entry name" value="Phosphorylase Kinase, domain 1"/>
    <property type="match status" value="1"/>
</dbReference>
<proteinExistence type="inferred from homology"/>
<evidence type="ECO:0000256" key="10">
    <source>
        <dbReference type="ARBA" id="ARBA00048679"/>
    </source>
</evidence>
<evidence type="ECO:0000313" key="15">
    <source>
        <dbReference type="EMBL" id="CAE2330217.1"/>
    </source>
</evidence>
<comment type="catalytic activity">
    <reaction evidence="10">
        <text>L-seryl-[protein] + ATP = O-phospho-L-seryl-[protein] + ADP + H(+)</text>
        <dbReference type="Rhea" id="RHEA:17989"/>
        <dbReference type="Rhea" id="RHEA-COMP:9863"/>
        <dbReference type="Rhea" id="RHEA-COMP:11604"/>
        <dbReference type="ChEBI" id="CHEBI:15378"/>
        <dbReference type="ChEBI" id="CHEBI:29999"/>
        <dbReference type="ChEBI" id="CHEBI:30616"/>
        <dbReference type="ChEBI" id="CHEBI:83421"/>
        <dbReference type="ChEBI" id="CHEBI:456216"/>
        <dbReference type="EC" id="2.7.11.1"/>
    </reaction>
</comment>
<reference evidence="15" key="1">
    <citation type="submission" date="2021-01" db="EMBL/GenBank/DDBJ databases">
        <authorList>
            <person name="Corre E."/>
            <person name="Pelletier E."/>
            <person name="Niang G."/>
            <person name="Scheremetjew M."/>
            <person name="Finn R."/>
            <person name="Kale V."/>
            <person name="Holt S."/>
            <person name="Cochrane G."/>
            <person name="Meng A."/>
            <person name="Brown T."/>
            <person name="Cohen L."/>
        </authorList>
    </citation>
    <scope>NUCLEOTIDE SEQUENCE</scope>
    <source>
        <strain evidence="15">CCMP 2712</strain>
    </source>
</reference>
<evidence type="ECO:0000256" key="11">
    <source>
        <dbReference type="PROSITE-ProRule" id="PRU00339"/>
    </source>
</evidence>
<evidence type="ECO:0000256" key="9">
    <source>
        <dbReference type="ARBA" id="ARBA00047899"/>
    </source>
</evidence>
<dbReference type="SUPFAM" id="SSF56112">
    <property type="entry name" value="Protein kinase-like (PK-like)"/>
    <property type="match status" value="1"/>
</dbReference>
<dbReference type="InterPro" id="IPR000719">
    <property type="entry name" value="Prot_kinase_dom"/>
</dbReference>
<feature type="binding site" evidence="12">
    <location>
        <position position="34"/>
    </location>
    <ligand>
        <name>ATP</name>
        <dbReference type="ChEBI" id="CHEBI:30616"/>
    </ligand>
</feature>
<dbReference type="Pfam" id="PF07719">
    <property type="entry name" value="TPR_2"/>
    <property type="match status" value="1"/>
</dbReference>
<dbReference type="InterPro" id="IPR013105">
    <property type="entry name" value="TPR_2"/>
</dbReference>
<dbReference type="InterPro" id="IPR017441">
    <property type="entry name" value="Protein_kinase_ATP_BS"/>
</dbReference>
<dbReference type="InterPro" id="IPR011990">
    <property type="entry name" value="TPR-like_helical_dom_sf"/>
</dbReference>
<dbReference type="PROSITE" id="PS50005">
    <property type="entry name" value="TPR"/>
    <property type="match status" value="1"/>
</dbReference>
<evidence type="ECO:0000256" key="6">
    <source>
        <dbReference type="ARBA" id="ARBA00022777"/>
    </source>
</evidence>
<dbReference type="PANTHER" id="PTHR44899">
    <property type="entry name" value="CAMK FAMILY PROTEIN KINASE"/>
    <property type="match status" value="1"/>
</dbReference>
<dbReference type="InterPro" id="IPR011009">
    <property type="entry name" value="Kinase-like_dom_sf"/>
</dbReference>
<evidence type="ECO:0000256" key="8">
    <source>
        <dbReference type="ARBA" id="ARBA00022840"/>
    </source>
</evidence>
<sequence length="479" mass="54784">MDKYQIKSKLGSGGFATVWLGVRKADGKTVAIKKIACENFDDANQALSEGKMLLELDHTHVIQYYDFFLHQERGDTAGGRPKMYVVLVMQYAPDGDLFSRLEKAHKEQRHIPEDTIRKWLLQLCKALDYIAGKRIIHRDVKLANVLIDGDNLKLADFGIAKVMHGKFAQTIVGGTPCYMAPELLYKEKYDTKSDIWSLGCMIWELSCRCLLSQNKGVLGAQVLKDPGRLREMWSKMEQANRSSELIQLVKKMLQPEIADRCTARDILESSMFRHQKEREQKVDSMTAGMQTLGLTRAAGDTYVAPREEKPVQNQIVDRQVKRDFPAVEGNENVGYEERPAANRGSLNKANNDLGYKPADALSDQELDRLCVEADRYQQARDYERAERCFRKALAINPRHTRSLCNYAYMLHVGKRDFAKSEELYKLALQVEPNRTATLCNYAYLLHSDQRLAEARKIFKMAKDSNPGHPWIKKNEHLFS</sequence>
<dbReference type="GO" id="GO:0005524">
    <property type="term" value="F:ATP binding"/>
    <property type="evidence" value="ECO:0007669"/>
    <property type="project" value="UniProtKB-UniRule"/>
</dbReference>
<accession>A0A7S4PCH4</accession>
<keyword evidence="2 13" id="KW-0723">Serine/threonine-protein kinase</keyword>
<dbReference type="Pfam" id="PF00069">
    <property type="entry name" value="Pkinase"/>
    <property type="match status" value="1"/>
</dbReference>
<evidence type="ECO:0000256" key="5">
    <source>
        <dbReference type="ARBA" id="ARBA00022741"/>
    </source>
</evidence>
<dbReference type="PANTHER" id="PTHR44899:SF3">
    <property type="entry name" value="SERINE_THREONINE-PROTEIN KINASE NEK1"/>
    <property type="match status" value="1"/>
</dbReference>
<evidence type="ECO:0000256" key="13">
    <source>
        <dbReference type="RuleBase" id="RU000304"/>
    </source>
</evidence>
<name>A0A7S4PCH4_GUITH</name>
<gene>
    <name evidence="15" type="ORF">GTHE00462_LOCUS32734</name>
</gene>
<dbReference type="PROSITE" id="PS00108">
    <property type="entry name" value="PROTEIN_KINASE_ST"/>
    <property type="match status" value="1"/>
</dbReference>
<dbReference type="AlphaFoldDB" id="A0A7S4PCH4"/>
<evidence type="ECO:0000256" key="4">
    <source>
        <dbReference type="ARBA" id="ARBA00022737"/>
    </source>
</evidence>
<evidence type="ECO:0000256" key="2">
    <source>
        <dbReference type="ARBA" id="ARBA00022527"/>
    </source>
</evidence>
<keyword evidence="3" id="KW-0808">Transferase</keyword>
<dbReference type="PROSITE" id="PS50011">
    <property type="entry name" value="PROTEIN_KINASE_DOM"/>
    <property type="match status" value="1"/>
</dbReference>
<dbReference type="PROSITE" id="PS00107">
    <property type="entry name" value="PROTEIN_KINASE_ATP"/>
    <property type="match status" value="1"/>
</dbReference>
<keyword evidence="6" id="KW-0418">Kinase</keyword>